<feature type="binding site" evidence="11">
    <location>
        <position position="566"/>
    </location>
    <ligand>
        <name>Mg(2+)</name>
        <dbReference type="ChEBI" id="CHEBI:18420"/>
    </ligand>
</feature>
<dbReference type="RefSeq" id="WP_270044199.1">
    <property type="nucleotide sequence ID" value="NZ_JAPDOD010000039.1"/>
</dbReference>
<comment type="catalytic activity">
    <reaction evidence="10 11 12">
        <text>RNA(n) + a ribonucleoside 5'-triphosphate = RNA(n+1) + diphosphate</text>
        <dbReference type="Rhea" id="RHEA:21248"/>
        <dbReference type="Rhea" id="RHEA-COMP:14527"/>
        <dbReference type="Rhea" id="RHEA-COMP:17342"/>
        <dbReference type="ChEBI" id="CHEBI:33019"/>
        <dbReference type="ChEBI" id="CHEBI:61557"/>
        <dbReference type="ChEBI" id="CHEBI:140395"/>
        <dbReference type="EC" id="2.7.7.6"/>
    </reaction>
</comment>
<keyword evidence="3 11" id="KW-0240">DNA-directed RNA polymerase</keyword>
<evidence type="ECO:0000259" key="15">
    <source>
        <dbReference type="SMART" id="SM00663"/>
    </source>
</evidence>
<keyword evidence="17" id="KW-1185">Reference proteome</keyword>
<dbReference type="GO" id="GO:0008270">
    <property type="term" value="F:zinc ion binding"/>
    <property type="evidence" value="ECO:0007669"/>
    <property type="project" value="UniProtKB-UniRule"/>
</dbReference>
<dbReference type="Gene3D" id="2.40.40.20">
    <property type="match status" value="1"/>
</dbReference>
<dbReference type="InterPro" id="IPR006592">
    <property type="entry name" value="RNA_pol_N"/>
</dbReference>
<dbReference type="Pfam" id="PF05000">
    <property type="entry name" value="RNA_pol_Rpb1_4"/>
    <property type="match status" value="1"/>
</dbReference>
<evidence type="ECO:0000313" key="16">
    <source>
        <dbReference type="EMBL" id="MDA0164946.1"/>
    </source>
</evidence>
<feature type="binding site" evidence="11">
    <location>
        <position position="996"/>
    </location>
    <ligand>
        <name>Zn(2+)</name>
        <dbReference type="ChEBI" id="CHEBI:29105"/>
        <label>2</label>
    </ligand>
</feature>
<dbReference type="InterPro" id="IPR044893">
    <property type="entry name" value="RNA_pol_Rpb1_clamp_domain"/>
</dbReference>
<keyword evidence="13" id="KW-0175">Coiled coil</keyword>
<comment type="subunit">
    <text evidence="11">The RNAP catalytic core consists of 2 alpha, 1 beta, 1 beta' and 1 omega subunit. When a sigma factor is associated with the core the holoenzyme is formed, which can initiate transcription.</text>
</comment>
<dbReference type="SUPFAM" id="SSF64484">
    <property type="entry name" value="beta and beta-prime subunits of DNA dependent RNA-polymerase"/>
    <property type="match status" value="1"/>
</dbReference>
<dbReference type="CDD" id="cd01609">
    <property type="entry name" value="RNAP_beta'_N"/>
    <property type="match status" value="1"/>
</dbReference>
<dbReference type="Gene3D" id="1.10.1790.20">
    <property type="match status" value="1"/>
</dbReference>
<feature type="domain" description="RNA polymerase N-terminal" evidence="15">
    <location>
        <begin position="341"/>
        <end position="620"/>
    </location>
</feature>
<evidence type="ECO:0000256" key="6">
    <source>
        <dbReference type="ARBA" id="ARBA00022723"/>
    </source>
</evidence>
<dbReference type="InterPro" id="IPR007066">
    <property type="entry name" value="RNA_pol_Rpb1_3"/>
</dbReference>
<proteinExistence type="inferred from homology"/>
<dbReference type="Pfam" id="PF04983">
    <property type="entry name" value="RNA_pol_Rpb1_3"/>
    <property type="match status" value="1"/>
</dbReference>
<dbReference type="InterPro" id="IPR012754">
    <property type="entry name" value="DNA-dir_RpoC_beta_prime_bact"/>
</dbReference>
<dbReference type="EMBL" id="JAPDOD010000039">
    <property type="protein sequence ID" value="MDA0164946.1"/>
    <property type="molecule type" value="Genomic_DNA"/>
</dbReference>
<dbReference type="NCBIfam" id="TIGR02386">
    <property type="entry name" value="rpoC_TIGR"/>
    <property type="match status" value="1"/>
</dbReference>
<comment type="similarity">
    <text evidence="2 11 12">Belongs to the RNA polymerase beta' chain family.</text>
</comment>
<evidence type="ECO:0000256" key="10">
    <source>
        <dbReference type="ARBA" id="ARBA00048552"/>
    </source>
</evidence>
<dbReference type="InterPro" id="IPR042102">
    <property type="entry name" value="RNA_pol_Rpb1_3_sf"/>
</dbReference>
<dbReference type="FunFam" id="4.10.860.120:FF:000001">
    <property type="entry name" value="DNA-directed RNA polymerase subunit beta"/>
    <property type="match status" value="1"/>
</dbReference>
<keyword evidence="6 11" id="KW-0479">Metal-binding</keyword>
<dbReference type="Gene3D" id="1.10.132.30">
    <property type="match status" value="1"/>
</dbReference>
<evidence type="ECO:0000313" key="17">
    <source>
        <dbReference type="Proteomes" id="UP001149140"/>
    </source>
</evidence>
<dbReference type="Gene3D" id="4.10.860.120">
    <property type="entry name" value="RNA polymerase II, clamp domain"/>
    <property type="match status" value="1"/>
</dbReference>
<dbReference type="NCBIfam" id="NF011498">
    <property type="entry name" value="PRK14906.1"/>
    <property type="match status" value="1"/>
</dbReference>
<dbReference type="PANTHER" id="PTHR19376">
    <property type="entry name" value="DNA-DIRECTED RNA POLYMERASE"/>
    <property type="match status" value="1"/>
</dbReference>
<dbReference type="InterPro" id="IPR007080">
    <property type="entry name" value="RNA_pol_Rpb1_1"/>
</dbReference>
<evidence type="ECO:0000256" key="12">
    <source>
        <dbReference type="RuleBase" id="RU004279"/>
    </source>
</evidence>
<dbReference type="GO" id="GO:0003677">
    <property type="term" value="F:DNA binding"/>
    <property type="evidence" value="ECO:0007669"/>
    <property type="project" value="UniProtKB-UniRule"/>
</dbReference>
<comment type="cofactor">
    <cofactor evidence="11">
        <name>Mg(2+)</name>
        <dbReference type="ChEBI" id="CHEBI:18420"/>
    </cofactor>
    <text evidence="11">Binds 1 Mg(2+) ion per subunit.</text>
</comment>
<keyword evidence="8 11" id="KW-0460">Magnesium</keyword>
<comment type="function">
    <text evidence="1 11 12">DNA-dependent RNA polymerase catalyzes the transcription of DNA into RNA using the four ribonucleoside triphosphates as substrates.</text>
</comment>
<gene>
    <name evidence="11" type="primary">rpoC</name>
    <name evidence="16" type="ORF">OM076_32045</name>
</gene>
<dbReference type="EC" id="2.7.7.6" evidence="11"/>
<evidence type="ECO:0000256" key="3">
    <source>
        <dbReference type="ARBA" id="ARBA00022478"/>
    </source>
</evidence>
<feature type="binding site" evidence="11">
    <location>
        <position position="919"/>
    </location>
    <ligand>
        <name>Zn(2+)</name>
        <dbReference type="ChEBI" id="CHEBI:29105"/>
        <label>2</label>
    </ligand>
</feature>
<feature type="binding site" evidence="11">
    <location>
        <position position="60"/>
    </location>
    <ligand>
        <name>Zn(2+)</name>
        <dbReference type="ChEBI" id="CHEBI:29105"/>
        <label>1</label>
    </ligand>
</feature>
<feature type="binding site" evidence="11">
    <location>
        <position position="1003"/>
    </location>
    <ligand>
        <name>Zn(2+)</name>
        <dbReference type="ChEBI" id="CHEBI:29105"/>
        <label>2</label>
    </ligand>
</feature>
<keyword evidence="5 11" id="KW-0548">Nucleotidyltransferase</keyword>
<dbReference type="SMART" id="SM00663">
    <property type="entry name" value="RPOLA_N"/>
    <property type="match status" value="1"/>
</dbReference>
<dbReference type="InterPro" id="IPR045867">
    <property type="entry name" value="DNA-dir_RpoC_beta_prime"/>
</dbReference>
<evidence type="ECO:0000256" key="4">
    <source>
        <dbReference type="ARBA" id="ARBA00022679"/>
    </source>
</evidence>
<sequence length="1361" mass="151233">MIDINNFDAIEIGLASSKQIRSWSSGEVTKPETINYRTLKPEKDGLFCERIFGPTKDWECYCGKYKRVRYKGIVCERCGVEVTRSKVRRERMGHIDLAAPVSHIWFFKGVPSRIGYLLDMAPKELEKVLYFAASMVTWVDEDARAADLDELAAKVNESLDEYAAEKNLRLQEIDESLERREAYLTSGSQKDFSDEDHLWAEHLDIDTAKLEDDERAKHIKDMRKALEADRTDTEAYIEDAMERLRQVWDLFQDMTPKQVVNDETLFRELKERFGSPYGWGEYFRGGMGAESVRDLLEQVDLEAERIELEDQVRTAKGQKQQRAVKRLKVVSAFLHSGNKPEMMILEAVPVIPPELRPMVQLDGGRFATSDLNDLYRRVINRNNRLKRLLDLGAPEIIVNNEKRMLQEAVDALFDNGRRGRPVTGPGNRALKSLSDMLKGKQGRFRQNLLGKRVDYSGRSVIVAGPSLRLHQCGLPKLMALELFKPFIMARLVERKAVQNIKAAKKMVDSMIPEVWDVLEEVIHEHPVLLNRAPTLHRLGIQAFEPVLVEGKAIQVHPLVCHAFNADFDGDQMAVHLPLSAEAQAEARVLMLSSNNILSPAHGAPLATPAQDMILGTYYLTYGPEEEELDAIDPATHEPKMHVFRSAQEAELAYEHKIVGLHDPAQYRAEWFEAGHIATTVGRIIFNDKIERALEQTMGEDFDRAQYTFINKSLRKRDTTAFVDTLVQSFGASAISQVLDAFKDLGFKYATQAGITVSKNDVVVPPSKPQILKKYEDRVANLREQYEDGLITQEERHLAVTDQWNAATDEVADAMIENIQKTDELNSIYMMASSGARGSFKQIRQLAGMRGLMANPKGEIIERPVKANFMEGLDVIEYFTSTHGARKGLADTALRTADSGYLTRRLVDVAQDVIIRIEDCGTEEYLETPLFKVTGEPEDQLVGRMAAADVKDGKTVIVSKGEEITLEVLAALVAANQDAAGANGSAVKIKVRSTLKCEATVGVCQQCYGRAMATGKTAMIGDAVGIVAAQSIGEPGTQLTMRTFHTGGVAGADITHGLPRVVELFEARKPKGLAKIAEVDGVVNIEDTDKARTIVITDEAGEEHRYPFPRRTRLHVADGEVVEAGKQLNEGSLYPHELLDLRGRTATEVYLVKEVQEVYKSQGVDIHDKHIELIVRQMLKKIRVEQKGDTELLPGQYVDRHEFRKINDKVIAAGGEPAVHAEIILGITKASLATDSFLSAASFQETTKVLTDAALEGKIDRLAGLKENVIIGKLIPAATGLKRYRAIEIEPSEPLPRGIDDVGLLEGDDLAAELGLSDDEGLQGFGPAFDTTELDEINAGFGPSGGSFDDIGADLGGDDIKR</sequence>
<feature type="region of interest" description="Disordered" evidence="14">
    <location>
        <begin position="1339"/>
        <end position="1361"/>
    </location>
</feature>
<dbReference type="GO" id="GO:0003899">
    <property type="term" value="F:DNA-directed RNA polymerase activity"/>
    <property type="evidence" value="ECO:0007669"/>
    <property type="project" value="UniProtKB-UniRule"/>
</dbReference>
<name>A0A9X3MXR3_9ACTN</name>
<dbReference type="HAMAP" id="MF_01322">
    <property type="entry name" value="RNApol_bact_RpoC"/>
    <property type="match status" value="1"/>
</dbReference>
<feature type="coiled-coil region" evidence="13">
    <location>
        <begin position="289"/>
        <end position="318"/>
    </location>
</feature>
<evidence type="ECO:0000256" key="7">
    <source>
        <dbReference type="ARBA" id="ARBA00022833"/>
    </source>
</evidence>
<dbReference type="InterPro" id="IPR007083">
    <property type="entry name" value="RNA_pol_Rpb1_4"/>
</dbReference>
<feature type="binding site" evidence="11">
    <location>
        <position position="62"/>
    </location>
    <ligand>
        <name>Zn(2+)</name>
        <dbReference type="ChEBI" id="CHEBI:29105"/>
        <label>1</label>
    </ligand>
</feature>
<dbReference type="Proteomes" id="UP001149140">
    <property type="component" value="Unassembled WGS sequence"/>
</dbReference>
<evidence type="ECO:0000256" key="8">
    <source>
        <dbReference type="ARBA" id="ARBA00022842"/>
    </source>
</evidence>
<dbReference type="GO" id="GO:0000428">
    <property type="term" value="C:DNA-directed RNA polymerase complex"/>
    <property type="evidence" value="ECO:0007669"/>
    <property type="project" value="UniProtKB-KW"/>
</dbReference>
<evidence type="ECO:0000256" key="2">
    <source>
        <dbReference type="ARBA" id="ARBA00006460"/>
    </source>
</evidence>
<dbReference type="InterPro" id="IPR007081">
    <property type="entry name" value="RNA_pol_Rpb1_5"/>
</dbReference>
<evidence type="ECO:0000256" key="9">
    <source>
        <dbReference type="ARBA" id="ARBA00023163"/>
    </source>
</evidence>
<dbReference type="Pfam" id="PF04997">
    <property type="entry name" value="RNA_pol_Rpb1_1"/>
    <property type="match status" value="1"/>
</dbReference>
<reference evidence="16" key="1">
    <citation type="submission" date="2022-10" db="EMBL/GenBank/DDBJ databases">
        <title>The WGS of Solirubrobacter ginsenosidimutans DSM 21036.</title>
        <authorList>
            <person name="Jiang Z."/>
        </authorList>
    </citation>
    <scope>NUCLEOTIDE SEQUENCE</scope>
    <source>
        <strain evidence="16">DSM 21036</strain>
    </source>
</reference>
<comment type="cofactor">
    <cofactor evidence="11">
        <name>Zn(2+)</name>
        <dbReference type="ChEBI" id="CHEBI:29105"/>
    </cofactor>
    <text evidence="11">Binds 2 Zn(2+) ions per subunit.</text>
</comment>
<keyword evidence="9 11" id="KW-0804">Transcription</keyword>
<evidence type="ECO:0000256" key="13">
    <source>
        <dbReference type="SAM" id="Coils"/>
    </source>
</evidence>
<dbReference type="InterPro" id="IPR038120">
    <property type="entry name" value="Rpb1_funnel_sf"/>
</dbReference>
<evidence type="ECO:0000256" key="5">
    <source>
        <dbReference type="ARBA" id="ARBA00022695"/>
    </source>
</evidence>
<organism evidence="16 17">
    <name type="scientific">Solirubrobacter ginsenosidimutans</name>
    <dbReference type="NCBI Taxonomy" id="490573"/>
    <lineage>
        <taxon>Bacteria</taxon>
        <taxon>Bacillati</taxon>
        <taxon>Actinomycetota</taxon>
        <taxon>Thermoleophilia</taxon>
        <taxon>Solirubrobacterales</taxon>
        <taxon>Solirubrobacteraceae</taxon>
        <taxon>Solirubrobacter</taxon>
    </lineage>
</organism>
<comment type="caution">
    <text evidence="16">The sequence shown here is derived from an EMBL/GenBank/DDBJ whole genome shotgun (WGS) entry which is preliminary data.</text>
</comment>
<keyword evidence="4 11" id="KW-0808">Transferase</keyword>
<evidence type="ECO:0000256" key="1">
    <source>
        <dbReference type="ARBA" id="ARBA00004026"/>
    </source>
</evidence>
<dbReference type="Gene3D" id="2.40.50.100">
    <property type="match status" value="1"/>
</dbReference>
<feature type="binding site" evidence="11">
    <location>
        <position position="568"/>
    </location>
    <ligand>
        <name>Mg(2+)</name>
        <dbReference type="ChEBI" id="CHEBI:18420"/>
    </ligand>
</feature>
<dbReference type="GO" id="GO:0006351">
    <property type="term" value="P:DNA-templated transcription"/>
    <property type="evidence" value="ECO:0007669"/>
    <property type="project" value="UniProtKB-UniRule"/>
</dbReference>
<dbReference type="Gene3D" id="1.10.40.90">
    <property type="match status" value="1"/>
</dbReference>
<dbReference type="Pfam" id="PF04998">
    <property type="entry name" value="RNA_pol_Rpb1_5"/>
    <property type="match status" value="1"/>
</dbReference>
<dbReference type="PANTHER" id="PTHR19376:SF54">
    <property type="entry name" value="DNA-DIRECTED RNA POLYMERASE SUBUNIT BETA"/>
    <property type="match status" value="1"/>
</dbReference>
<feature type="binding site" evidence="11">
    <location>
        <position position="75"/>
    </location>
    <ligand>
        <name>Zn(2+)</name>
        <dbReference type="ChEBI" id="CHEBI:29105"/>
        <label>1</label>
    </ligand>
</feature>
<dbReference type="Gene3D" id="1.10.274.100">
    <property type="entry name" value="RNA polymerase Rpb1, domain 3"/>
    <property type="match status" value="2"/>
</dbReference>
<dbReference type="Pfam" id="PF00623">
    <property type="entry name" value="RNA_pol_Rpb1_2"/>
    <property type="match status" value="2"/>
</dbReference>
<dbReference type="GO" id="GO:0000287">
    <property type="term" value="F:magnesium ion binding"/>
    <property type="evidence" value="ECO:0007669"/>
    <property type="project" value="UniProtKB-UniRule"/>
</dbReference>
<dbReference type="InterPro" id="IPR000722">
    <property type="entry name" value="RNA_pol_asu"/>
</dbReference>
<keyword evidence="7 11" id="KW-0862">Zinc</keyword>
<evidence type="ECO:0000256" key="11">
    <source>
        <dbReference type="HAMAP-Rule" id="MF_01322"/>
    </source>
</evidence>
<accession>A0A9X3MXR3</accession>
<evidence type="ECO:0000256" key="14">
    <source>
        <dbReference type="SAM" id="MobiDB-lite"/>
    </source>
</evidence>
<feature type="binding site" evidence="11">
    <location>
        <position position="1006"/>
    </location>
    <ligand>
        <name>Zn(2+)</name>
        <dbReference type="ChEBI" id="CHEBI:29105"/>
        <label>2</label>
    </ligand>
</feature>
<dbReference type="CDD" id="cd02655">
    <property type="entry name" value="RNAP_beta'_C"/>
    <property type="match status" value="1"/>
</dbReference>
<protein>
    <recommendedName>
        <fullName evidence="11">DNA-directed RNA polymerase subunit beta'</fullName>
        <shortName evidence="11">RNAP subunit beta'</shortName>
        <ecNumber evidence="11">2.7.7.6</ecNumber>
    </recommendedName>
    <alternativeName>
        <fullName evidence="11">RNA polymerase subunit beta'</fullName>
    </alternativeName>
    <alternativeName>
        <fullName evidence="11">Transcriptase subunit beta'</fullName>
    </alternativeName>
</protein>
<feature type="binding site" evidence="11">
    <location>
        <position position="78"/>
    </location>
    <ligand>
        <name>Zn(2+)</name>
        <dbReference type="ChEBI" id="CHEBI:29105"/>
        <label>1</label>
    </ligand>
</feature>
<feature type="binding site" evidence="11">
    <location>
        <position position="570"/>
    </location>
    <ligand>
        <name>Mg(2+)</name>
        <dbReference type="ChEBI" id="CHEBI:18420"/>
    </ligand>
</feature>
<dbReference type="Gene3D" id="1.10.150.390">
    <property type="match status" value="1"/>
</dbReference>